<evidence type="ECO:0000256" key="2">
    <source>
        <dbReference type="ARBA" id="ARBA00022803"/>
    </source>
</evidence>
<keyword evidence="3" id="KW-1133">Transmembrane helix</keyword>
<accession>A0A9D5K0H7</accession>
<protein>
    <recommendedName>
        <fullName evidence="6">Glycosyltransferase RgtA/B/C/D-like domain-containing protein</fullName>
    </recommendedName>
</protein>
<feature type="transmembrane region" description="Helical" evidence="3">
    <location>
        <begin position="144"/>
        <end position="164"/>
    </location>
</feature>
<organism evidence="4 5">
    <name type="scientific">candidate division KSB3 bacterium</name>
    <dbReference type="NCBI Taxonomy" id="2044937"/>
    <lineage>
        <taxon>Bacteria</taxon>
        <taxon>candidate division KSB3</taxon>
    </lineage>
</organism>
<evidence type="ECO:0008006" key="6">
    <source>
        <dbReference type="Google" id="ProtNLM"/>
    </source>
</evidence>
<dbReference type="PANTHER" id="PTHR44227:SF3">
    <property type="entry name" value="PROTEIN O-MANNOSYL-TRANSFERASE TMTC4"/>
    <property type="match status" value="1"/>
</dbReference>
<feature type="transmembrane region" description="Helical" evidence="3">
    <location>
        <begin position="388"/>
        <end position="407"/>
    </location>
</feature>
<proteinExistence type="predicted"/>
<reference evidence="4" key="1">
    <citation type="submission" date="2019-11" db="EMBL/GenBank/DDBJ databases">
        <title>Microbial mats filling the niche in hypersaline microbial mats.</title>
        <authorList>
            <person name="Wong H.L."/>
            <person name="Macleod F.I."/>
            <person name="White R.A. III"/>
            <person name="Burns B.P."/>
        </authorList>
    </citation>
    <scope>NUCLEOTIDE SEQUENCE</scope>
    <source>
        <strain evidence="4">Rbin_158</strain>
    </source>
</reference>
<sequence>MLRHNPKYQPSYLTGIPGILLVMTILTILSAIAYHNVNDNFFSCDDFVWLKNAIITVRHPLNILTQDIAGWFRPLGHLTFAINYLLFGVHNPVAYVIVSIGFHILTSLLVFILTAMLLNNRYFAFWAAAFFAVQHVHWEAVAWSSIVAEVLAALWFLLTIICFLQWRERSAYSPRSQIRRHPGRAYYILAHIAMVLSFLSAESAVTLPAMLLLADLFYARNVWRHSSLRAISAHFSLWALWLIYVAYELWIQWNGHHLGAGGDYAVNLQFFLTLFRSLLAYIFPKPLLLFMLQSQSLLAAIFSLWIGLVLLGLLTLLFIKMPTRDYPHALYAGLWTIITLLPFCGFTRFTIIDSRQFYLSSVGISILFSLFLKSFSHNIQWGTLKTRLFKKSVLALGILGIFTWNILEIWHEDILFEDYAREGEHVLQTLRRSYPDFPENARLYFSGLHTPPQFLADMLFVYYALPPARTSYVSSEKIRQLQ</sequence>
<evidence type="ECO:0000256" key="3">
    <source>
        <dbReference type="SAM" id="Phobius"/>
    </source>
</evidence>
<evidence type="ECO:0000313" key="4">
    <source>
        <dbReference type="EMBL" id="MBD3327395.1"/>
    </source>
</evidence>
<dbReference type="Proteomes" id="UP000649604">
    <property type="component" value="Unassembled WGS sequence"/>
</dbReference>
<name>A0A9D5K0H7_9BACT</name>
<comment type="caution">
    <text evidence="4">The sequence shown here is derived from an EMBL/GenBank/DDBJ whole genome shotgun (WGS) entry which is preliminary data.</text>
</comment>
<feature type="transmembrane region" description="Helical" evidence="3">
    <location>
        <begin position="296"/>
        <end position="319"/>
    </location>
</feature>
<keyword evidence="2" id="KW-0802">TPR repeat</keyword>
<keyword evidence="3" id="KW-0472">Membrane</keyword>
<dbReference type="AlphaFoldDB" id="A0A9D5K0H7"/>
<feature type="transmembrane region" description="Helical" evidence="3">
    <location>
        <begin position="185"/>
        <end position="211"/>
    </location>
</feature>
<feature type="transmembrane region" description="Helical" evidence="3">
    <location>
        <begin position="93"/>
        <end position="115"/>
    </location>
</feature>
<feature type="non-terminal residue" evidence="4">
    <location>
        <position position="482"/>
    </location>
</feature>
<feature type="transmembrane region" description="Helical" evidence="3">
    <location>
        <begin position="264"/>
        <end position="284"/>
    </location>
</feature>
<keyword evidence="3" id="KW-0812">Transmembrane</keyword>
<evidence type="ECO:0000313" key="5">
    <source>
        <dbReference type="Proteomes" id="UP000649604"/>
    </source>
</evidence>
<feature type="transmembrane region" description="Helical" evidence="3">
    <location>
        <begin position="331"/>
        <end position="351"/>
    </location>
</feature>
<feature type="transmembrane region" description="Helical" evidence="3">
    <location>
        <begin position="122"/>
        <end position="138"/>
    </location>
</feature>
<feature type="transmembrane region" description="Helical" evidence="3">
    <location>
        <begin position="231"/>
        <end position="252"/>
    </location>
</feature>
<evidence type="ECO:0000256" key="1">
    <source>
        <dbReference type="ARBA" id="ARBA00022737"/>
    </source>
</evidence>
<keyword evidence="1" id="KW-0677">Repeat</keyword>
<dbReference type="InterPro" id="IPR052346">
    <property type="entry name" value="O-mannosyl-transferase_TMTC"/>
</dbReference>
<gene>
    <name evidence="4" type="ORF">GF339_22605</name>
</gene>
<feature type="transmembrane region" description="Helical" evidence="3">
    <location>
        <begin position="12"/>
        <end position="33"/>
    </location>
</feature>
<dbReference type="PANTHER" id="PTHR44227">
    <property type="match status" value="1"/>
</dbReference>
<dbReference type="EMBL" id="WJJP01000727">
    <property type="protein sequence ID" value="MBD3327395.1"/>
    <property type="molecule type" value="Genomic_DNA"/>
</dbReference>
<feature type="transmembrane region" description="Helical" evidence="3">
    <location>
        <begin position="357"/>
        <end position="376"/>
    </location>
</feature>